<dbReference type="InterPro" id="IPR003838">
    <property type="entry name" value="ABC3_permease_C"/>
</dbReference>
<organism evidence="10 11">
    <name type="scientific">Sphingobacterium humi</name>
    <dbReference type="NCBI Taxonomy" id="1796905"/>
    <lineage>
        <taxon>Bacteria</taxon>
        <taxon>Pseudomonadati</taxon>
        <taxon>Bacteroidota</taxon>
        <taxon>Sphingobacteriia</taxon>
        <taxon>Sphingobacteriales</taxon>
        <taxon>Sphingobacteriaceae</taxon>
        <taxon>Sphingobacterium</taxon>
    </lineage>
</organism>
<gene>
    <name evidence="10" type="ORF">GQF63_15145</name>
</gene>
<proteinExistence type="predicted"/>
<feature type="domain" description="ABC3 transporter permease C-terminal" evidence="8">
    <location>
        <begin position="662"/>
        <end position="771"/>
    </location>
</feature>
<evidence type="ECO:0000256" key="1">
    <source>
        <dbReference type="ARBA" id="ARBA00004651"/>
    </source>
</evidence>
<dbReference type="Pfam" id="PF02687">
    <property type="entry name" value="FtsX"/>
    <property type="match status" value="2"/>
</dbReference>
<feature type="domain" description="ABC3 transporter permease C-terminal" evidence="8">
    <location>
        <begin position="280"/>
        <end position="395"/>
    </location>
</feature>
<evidence type="ECO:0000256" key="5">
    <source>
        <dbReference type="ARBA" id="ARBA00023136"/>
    </source>
</evidence>
<feature type="transmembrane region" description="Helical" evidence="7">
    <location>
        <begin position="711"/>
        <end position="730"/>
    </location>
</feature>
<accession>A0A6N8L1Y0</accession>
<feature type="domain" description="MacB-like periplasmic core" evidence="9">
    <location>
        <begin position="15"/>
        <end position="235"/>
    </location>
</feature>
<feature type="transmembrane region" description="Helical" evidence="7">
    <location>
        <begin position="329"/>
        <end position="355"/>
    </location>
</feature>
<dbReference type="AlphaFoldDB" id="A0A6N8L1Y0"/>
<comment type="subcellular location">
    <subcellularLocation>
        <location evidence="1">Cell membrane</location>
        <topology evidence="1">Multi-pass membrane protein</topology>
    </subcellularLocation>
</comment>
<keyword evidence="5 7" id="KW-0472">Membrane</keyword>
<comment type="caution">
    <text evidence="10">The sequence shown here is derived from an EMBL/GenBank/DDBJ whole genome shotgun (WGS) entry which is preliminary data.</text>
</comment>
<keyword evidence="4 7" id="KW-1133">Transmembrane helix</keyword>
<evidence type="ECO:0000313" key="10">
    <source>
        <dbReference type="EMBL" id="MVZ63366.1"/>
    </source>
</evidence>
<keyword evidence="11" id="KW-1185">Reference proteome</keyword>
<evidence type="ECO:0000259" key="9">
    <source>
        <dbReference type="Pfam" id="PF12704"/>
    </source>
</evidence>
<evidence type="ECO:0000256" key="3">
    <source>
        <dbReference type="ARBA" id="ARBA00022692"/>
    </source>
</evidence>
<dbReference type="PANTHER" id="PTHR30572:SF18">
    <property type="entry name" value="ABC-TYPE MACROLIDE FAMILY EXPORT SYSTEM PERMEASE COMPONENT 2"/>
    <property type="match status" value="1"/>
</dbReference>
<evidence type="ECO:0000256" key="4">
    <source>
        <dbReference type="ARBA" id="ARBA00022989"/>
    </source>
</evidence>
<evidence type="ECO:0000313" key="11">
    <source>
        <dbReference type="Proteomes" id="UP000435036"/>
    </source>
</evidence>
<keyword evidence="3 7" id="KW-0812">Transmembrane</keyword>
<feature type="transmembrane region" description="Helical" evidence="7">
    <location>
        <begin position="367"/>
        <end position="394"/>
    </location>
</feature>
<feature type="transmembrane region" description="Helical" evidence="7">
    <location>
        <begin position="276"/>
        <end position="295"/>
    </location>
</feature>
<feature type="domain" description="MacB-like periplasmic core" evidence="9">
    <location>
        <begin position="423"/>
        <end position="587"/>
    </location>
</feature>
<evidence type="ECO:0000256" key="2">
    <source>
        <dbReference type="ARBA" id="ARBA00022475"/>
    </source>
</evidence>
<feature type="transmembrane region" description="Helical" evidence="7">
    <location>
        <begin position="415"/>
        <end position="434"/>
    </location>
</feature>
<dbReference type="RefSeq" id="WP_160370085.1">
    <property type="nucleotide sequence ID" value="NZ_WSQA01000012.1"/>
</dbReference>
<dbReference type="InterPro" id="IPR025857">
    <property type="entry name" value="MacB_PCD"/>
</dbReference>
<feature type="transmembrane region" description="Helical" evidence="7">
    <location>
        <begin position="742"/>
        <end position="763"/>
    </location>
</feature>
<sequence length="782" mass="87382">MTASRILNRKNKGFTFLNIIGLAIGMGAAMLILLWINFQWSIDRVYPKTHRLYVVGQQDVSTNNEIAVWFSTPKPMAAVMKAEIAGVENLSRLSGINGLLFSVGETKILSKVGSFVDSSFLQLFDLPLLAGNPSTALRDPSQVVLTEKLAISLFGTSDVLGKTVQLDSTQQLLVSGVLKEVPKSSRFTGYEYFLPWTLMEKMGYSDEHWGNSSVNLFVEMKEQANIAAAQAQLKNLIKRHSEVSTQSFLKPIKESYLYNTYKNGQQVGGRISMVKTFSYIAGFILLIACINFMNLSTAQSEKRAKEVGIRKVVGAPRFRLIGLFLRESLQLTAIAGLLALLLVMLFLPVFVGIVGQEVNIPYLDIRFWLLFVGFIVFTGLLAGSYPAFFLSSFNPIRVLKGRFQQLHSKFNPRKFLVVTQFCIAIVLIISTVAIRKQIQHAQDRDFGFTQDNLVYMMEVGDMKKNYPLIKHALLERGIAQSVTRMMSPLTERWSGWNGFTWAGKDPNEVIQINRQSADDQVVATAGFTLLQGRDLDLAKFPTDSMAAIINETAAKAMGFKDPLGKTFNDGNDQYHIIGVIKDFIQESPFEPIKPLVIEGANGFMNTYHIRFNPKLSTEEALAKTEQVFKEYNSAYPFQYQFVDEAYAFKFMETQRTGTLASLFAGLTIFISCLGLFGLAAFMAESRIKEIGIRKVLGASVFSVTRMLSKEFLLLVSLACLIAFPIAYWIMDQYLAHFSYRITLSWDIFLLAGAGAILISMLTVSFQSIKAALANPVDSLRNE</sequence>
<evidence type="ECO:0000256" key="7">
    <source>
        <dbReference type="SAM" id="Phobius"/>
    </source>
</evidence>
<dbReference type="Proteomes" id="UP000435036">
    <property type="component" value="Unassembled WGS sequence"/>
</dbReference>
<dbReference type="Pfam" id="PF12704">
    <property type="entry name" value="MacB_PCD"/>
    <property type="match status" value="2"/>
</dbReference>
<feature type="coiled-coil region" evidence="6">
    <location>
        <begin position="219"/>
        <end position="246"/>
    </location>
</feature>
<keyword evidence="6" id="KW-0175">Coiled coil</keyword>
<feature type="transmembrane region" description="Helical" evidence="7">
    <location>
        <begin position="659"/>
        <end position="683"/>
    </location>
</feature>
<evidence type="ECO:0000259" key="8">
    <source>
        <dbReference type="Pfam" id="PF02687"/>
    </source>
</evidence>
<dbReference type="EMBL" id="WSQA01000012">
    <property type="protein sequence ID" value="MVZ63366.1"/>
    <property type="molecule type" value="Genomic_DNA"/>
</dbReference>
<protein>
    <submittedName>
        <fullName evidence="10">FtsX-like permease family protein</fullName>
    </submittedName>
</protein>
<dbReference type="InterPro" id="IPR050250">
    <property type="entry name" value="Macrolide_Exporter_MacB"/>
</dbReference>
<keyword evidence="2" id="KW-1003">Cell membrane</keyword>
<dbReference type="PANTHER" id="PTHR30572">
    <property type="entry name" value="MEMBRANE COMPONENT OF TRANSPORTER-RELATED"/>
    <property type="match status" value="1"/>
</dbReference>
<dbReference type="GO" id="GO:0022857">
    <property type="term" value="F:transmembrane transporter activity"/>
    <property type="evidence" value="ECO:0007669"/>
    <property type="project" value="TreeGrafter"/>
</dbReference>
<feature type="transmembrane region" description="Helical" evidence="7">
    <location>
        <begin position="14"/>
        <end position="36"/>
    </location>
</feature>
<name>A0A6N8L1Y0_9SPHI</name>
<reference evidence="10 11" key="1">
    <citation type="submission" date="2019-12" db="EMBL/GenBank/DDBJ databases">
        <authorList>
            <person name="Dong K."/>
        </authorList>
    </citation>
    <scope>NUCLEOTIDE SEQUENCE [LARGE SCALE GENOMIC DNA]</scope>
    <source>
        <strain evidence="10 11">JCM 31225</strain>
    </source>
</reference>
<dbReference type="OrthoDB" id="1451596at2"/>
<evidence type="ECO:0000256" key="6">
    <source>
        <dbReference type="SAM" id="Coils"/>
    </source>
</evidence>
<dbReference type="GO" id="GO:0005886">
    <property type="term" value="C:plasma membrane"/>
    <property type="evidence" value="ECO:0007669"/>
    <property type="project" value="UniProtKB-SubCell"/>
</dbReference>